<name>A0A1X6YZ74_9RHOB</name>
<feature type="region of interest" description="Disordered" evidence="1">
    <location>
        <begin position="740"/>
        <end position="766"/>
    </location>
</feature>
<dbReference type="OrthoDB" id="7798282at2"/>
<feature type="compositionally biased region" description="Basic and acidic residues" evidence="1">
    <location>
        <begin position="740"/>
        <end position="751"/>
    </location>
</feature>
<feature type="compositionally biased region" description="Low complexity" evidence="1">
    <location>
        <begin position="598"/>
        <end position="609"/>
    </location>
</feature>
<evidence type="ECO:0008006" key="4">
    <source>
        <dbReference type="Google" id="ProtNLM"/>
    </source>
</evidence>
<evidence type="ECO:0000313" key="2">
    <source>
        <dbReference type="EMBL" id="SLN36082.1"/>
    </source>
</evidence>
<organism evidence="2 3">
    <name type="scientific">Pseudooceanicola marinus</name>
    <dbReference type="NCBI Taxonomy" id="396013"/>
    <lineage>
        <taxon>Bacteria</taxon>
        <taxon>Pseudomonadati</taxon>
        <taxon>Pseudomonadota</taxon>
        <taxon>Alphaproteobacteria</taxon>
        <taxon>Rhodobacterales</taxon>
        <taxon>Paracoccaceae</taxon>
        <taxon>Pseudooceanicola</taxon>
    </lineage>
</organism>
<evidence type="ECO:0000313" key="3">
    <source>
        <dbReference type="Proteomes" id="UP000193963"/>
    </source>
</evidence>
<dbReference type="PROSITE" id="PS51257">
    <property type="entry name" value="PROKAR_LIPOPROTEIN"/>
    <property type="match status" value="1"/>
</dbReference>
<feature type="region of interest" description="Disordered" evidence="1">
    <location>
        <begin position="312"/>
        <end position="337"/>
    </location>
</feature>
<protein>
    <recommendedName>
        <fullName evidence="4">Lipoprotein</fullName>
    </recommendedName>
</protein>
<feature type="region of interest" description="Disordered" evidence="1">
    <location>
        <begin position="69"/>
        <end position="252"/>
    </location>
</feature>
<evidence type="ECO:0000256" key="1">
    <source>
        <dbReference type="SAM" id="MobiDB-lite"/>
    </source>
</evidence>
<dbReference type="RefSeq" id="WP_085887428.1">
    <property type="nucleotide sequence ID" value="NZ_FWFN01000003.1"/>
</dbReference>
<sequence length="857" mass="90340">MVESNKILTVSYGTFSCTLEGFDDAFDTMKAIAEYFRDLAADDRYFGAEPPTPDADMLARLAERSISRRVTARSEDGNIVLSPDAQQAAPVTQNPAQGTAARPKPAPQPETRADSGTPAPAAERPDEDDEDGPAPQPQRAPRIAAALAAAGGAALLASAPPRAETDETQVPETPAEDLPQADSEAVAEITETVPQTDQRDTEPSDPESTETAASSPADALEPPIETADLLTTAPEAGAPAPQDDEIAQEAGDGLLDAAPTVNAIAADDSAQIETPVEESESLDTLLADTEGAAPEEQALDALLLDTPLTADADDTETTFNAPELVAPDEDDLRAETSPAPLDAALSEMDASSAVEGTEDAILVGDAPKADETIELPDLTPAGEGQDSIAEAADAIDAARAREAEDLPVAPARPDVTDVALKLQRIRDVVASRRALAESLDAPATVVPPQDGDSAPLPPIADEEAAFSSTIGAAEAEDDLPEDGEGADSLFSDDGEDSDLNSAPRVMARVVKVKRRPDVAPEESTLSPEEEAELQRELAALEDEIASSNAATGVSPEEMDEDAPAVDLTADDHLTDDPMAGELTAEVADEDAAPEEDSTTAAQAPTARPRPAARDTLRAADHSAQMDRILRETDHHFEQEDSTRRRSALAHLRAAVAAKKAEKAAGSDFAAREDTTDAYREDLAQVVRPRRPAIAHQGTAPARRLDSRPAPLKLVAEQRVDVSAAPRGPVRPRRISVADLARHDSAEQRREAATAPQAPARTPEESFEDYAASVGASSLGDLLEAAASYMCFLEGQPLFSRPQLMTRVKTLAPDEYSREDGLRAFGQLLRDGKIRKAEAGRFTVSDSIGFRPEKRAAG</sequence>
<dbReference type="EMBL" id="FWFN01000003">
    <property type="protein sequence ID" value="SLN36082.1"/>
    <property type="molecule type" value="Genomic_DNA"/>
</dbReference>
<reference evidence="3" key="1">
    <citation type="submission" date="2017-03" db="EMBL/GenBank/DDBJ databases">
        <authorList>
            <person name="Rodrigo-Torres L."/>
            <person name="Arahal R.D."/>
            <person name="Lucena T."/>
        </authorList>
    </citation>
    <scope>NUCLEOTIDE SEQUENCE [LARGE SCALE GENOMIC DNA]</scope>
    <source>
        <strain evidence="3">CECT 7751</strain>
    </source>
</reference>
<feature type="compositionally biased region" description="Basic and acidic residues" evidence="1">
    <location>
        <begin position="611"/>
        <end position="626"/>
    </location>
</feature>
<feature type="compositionally biased region" description="Acidic residues" evidence="1">
    <location>
        <begin position="474"/>
        <end position="498"/>
    </location>
</feature>
<accession>A0A1X6YZ74</accession>
<dbReference type="Proteomes" id="UP000193963">
    <property type="component" value="Unassembled WGS sequence"/>
</dbReference>
<feature type="compositionally biased region" description="Low complexity" evidence="1">
    <location>
        <begin position="137"/>
        <end position="162"/>
    </location>
</feature>
<keyword evidence="3" id="KW-1185">Reference proteome</keyword>
<dbReference type="AlphaFoldDB" id="A0A1X6YZ74"/>
<proteinExistence type="predicted"/>
<feature type="region of interest" description="Disordered" evidence="1">
    <location>
        <begin position="437"/>
        <end position="626"/>
    </location>
</feature>
<gene>
    <name evidence="2" type="ORF">PSM7751_01542</name>
</gene>
<feature type="compositionally biased region" description="Acidic residues" evidence="1">
    <location>
        <begin position="586"/>
        <end position="597"/>
    </location>
</feature>